<dbReference type="InterPro" id="IPR014717">
    <property type="entry name" value="Transl_elong_EF1B/ribsomal_bS6"/>
</dbReference>
<dbReference type="AlphaFoldDB" id="A0A1G2KEU4"/>
<keyword evidence="3" id="KW-0472">Membrane</keyword>
<evidence type="ECO:0000256" key="1">
    <source>
        <dbReference type="SAM" id="Coils"/>
    </source>
</evidence>
<accession>A0A1G2KEU4</accession>
<feature type="coiled-coil region" evidence="1">
    <location>
        <begin position="32"/>
        <end position="66"/>
    </location>
</feature>
<keyword evidence="3" id="KW-0812">Transmembrane</keyword>
<evidence type="ECO:0000256" key="3">
    <source>
        <dbReference type="SAM" id="Phobius"/>
    </source>
</evidence>
<comment type="caution">
    <text evidence="4">The sequence shown here is derived from an EMBL/GenBank/DDBJ whole genome shotgun (WGS) entry which is preliminary data.</text>
</comment>
<feature type="region of interest" description="Disordered" evidence="2">
    <location>
        <begin position="112"/>
        <end position="135"/>
    </location>
</feature>
<gene>
    <name evidence="4" type="ORF">A2847_02730</name>
</gene>
<keyword evidence="1" id="KW-0175">Coiled coil</keyword>
<feature type="transmembrane region" description="Helical" evidence="3">
    <location>
        <begin position="6"/>
        <end position="24"/>
    </location>
</feature>
<evidence type="ECO:0000256" key="2">
    <source>
        <dbReference type="SAM" id="MobiDB-lite"/>
    </source>
</evidence>
<protein>
    <recommendedName>
        <fullName evidence="6">Pilus assembly protein PilO</fullName>
    </recommendedName>
</protein>
<name>A0A1G2KEU4_9BACT</name>
<sequence length="193" mass="21092">MATGILTLILFISAIAGGVFYVWPQGGRYMAVRRDTQALERISKELDSAAEEREKLKQKISSVSEADLGRIEQALPKGTQKETLVRTIEYYGIQNNVAVKLMNFADRGADTSVGGAGSSIPRPAGAPETGDTGEQKQLEISLSVSGNYQNMKRFIDSLERHIRIIDVTGVAFPTIESAAQVFDTSIRGVTYYQ</sequence>
<evidence type="ECO:0000313" key="5">
    <source>
        <dbReference type="Proteomes" id="UP000178574"/>
    </source>
</evidence>
<reference evidence="4 5" key="1">
    <citation type="journal article" date="2016" name="Nat. Commun.">
        <title>Thousands of microbial genomes shed light on interconnected biogeochemical processes in an aquifer system.</title>
        <authorList>
            <person name="Anantharaman K."/>
            <person name="Brown C.T."/>
            <person name="Hug L.A."/>
            <person name="Sharon I."/>
            <person name="Castelle C.J."/>
            <person name="Probst A.J."/>
            <person name="Thomas B.C."/>
            <person name="Singh A."/>
            <person name="Wilkins M.J."/>
            <person name="Karaoz U."/>
            <person name="Brodie E.L."/>
            <person name="Williams K.H."/>
            <person name="Hubbard S.S."/>
            <person name="Banfield J.F."/>
        </authorList>
    </citation>
    <scope>NUCLEOTIDE SEQUENCE [LARGE SCALE GENOMIC DNA]</scope>
</reference>
<dbReference type="Gene3D" id="3.30.70.60">
    <property type="match status" value="1"/>
</dbReference>
<proteinExistence type="predicted"/>
<evidence type="ECO:0008006" key="6">
    <source>
        <dbReference type="Google" id="ProtNLM"/>
    </source>
</evidence>
<dbReference type="Proteomes" id="UP000178574">
    <property type="component" value="Unassembled WGS sequence"/>
</dbReference>
<evidence type="ECO:0000313" key="4">
    <source>
        <dbReference type="EMBL" id="OGZ96898.1"/>
    </source>
</evidence>
<dbReference type="EMBL" id="MHQD01000004">
    <property type="protein sequence ID" value="OGZ96898.1"/>
    <property type="molecule type" value="Genomic_DNA"/>
</dbReference>
<organism evidence="4 5">
    <name type="scientific">Candidatus Sungbacteria bacterium RIFCSPHIGHO2_01_FULL_50_25</name>
    <dbReference type="NCBI Taxonomy" id="1802265"/>
    <lineage>
        <taxon>Bacteria</taxon>
        <taxon>Candidatus Sungiibacteriota</taxon>
    </lineage>
</organism>
<keyword evidence="3" id="KW-1133">Transmembrane helix</keyword>